<organism evidence="2 3">
    <name type="scientific">Dyella jejuensis</name>
    <dbReference type="NCBI Taxonomy" id="1432009"/>
    <lineage>
        <taxon>Bacteria</taxon>
        <taxon>Pseudomonadati</taxon>
        <taxon>Pseudomonadota</taxon>
        <taxon>Gammaproteobacteria</taxon>
        <taxon>Lysobacterales</taxon>
        <taxon>Rhodanobacteraceae</taxon>
        <taxon>Dyella</taxon>
    </lineage>
</organism>
<evidence type="ECO:0000313" key="2">
    <source>
        <dbReference type="EMBL" id="MFK2901067.1"/>
    </source>
</evidence>
<evidence type="ECO:0008006" key="4">
    <source>
        <dbReference type="Google" id="ProtNLM"/>
    </source>
</evidence>
<keyword evidence="1" id="KW-0732">Signal</keyword>
<comment type="caution">
    <text evidence="2">The sequence shown here is derived from an EMBL/GenBank/DDBJ whole genome shotgun (WGS) entry which is preliminary data.</text>
</comment>
<name>A0ABW8JIY2_9GAMM</name>
<feature type="chain" id="PRO_5046716946" description="Sel1 repeat family protein" evidence="1">
    <location>
        <begin position="27"/>
        <end position="300"/>
    </location>
</feature>
<accession>A0ABW8JIY2</accession>
<sequence>MKRNAAFFWLAAALSPCYGYLPVASAMESGSLAAAETARHRLMSDAQWAALFDQHLPLADRQHAVAALEHSSDLTDPHDLYMLGSLYHMGQRAPGSPVQQNAEKASLYLGNAAIRGSVLAMAKMAELKLAAGQYREAMNWAQIYAHYALLPSNDRQSRESYTAELVQRIMDHVDDSQMTAIMSDVNSFIANYDTRIRQGMAEGAMSDQLRPTSPRHRYKGASLDERAFEAGIADFIVTFRADGTAANVQIIDAVPRPEVAGMLREFAINSTVKPSTNSGLRYGWMPILMNDNRYRATTRH</sequence>
<evidence type="ECO:0000256" key="1">
    <source>
        <dbReference type="SAM" id="SignalP"/>
    </source>
</evidence>
<proteinExistence type="predicted"/>
<dbReference type="Gene3D" id="1.25.40.10">
    <property type="entry name" value="Tetratricopeptide repeat domain"/>
    <property type="match status" value="1"/>
</dbReference>
<dbReference type="RefSeq" id="WP_404547612.1">
    <property type="nucleotide sequence ID" value="NZ_JADIKJ010000012.1"/>
</dbReference>
<feature type="signal peptide" evidence="1">
    <location>
        <begin position="1"/>
        <end position="26"/>
    </location>
</feature>
<reference evidence="2 3" key="1">
    <citation type="submission" date="2020-10" db="EMBL/GenBank/DDBJ databases">
        <title>Phylogeny of dyella-like bacteria.</title>
        <authorList>
            <person name="Fu J."/>
        </authorList>
    </citation>
    <scope>NUCLEOTIDE SEQUENCE [LARGE SCALE GENOMIC DNA]</scope>
    <source>
        <strain evidence="2 3">JP1</strain>
    </source>
</reference>
<evidence type="ECO:0000313" key="3">
    <source>
        <dbReference type="Proteomes" id="UP001620461"/>
    </source>
</evidence>
<dbReference type="Proteomes" id="UP001620461">
    <property type="component" value="Unassembled WGS sequence"/>
</dbReference>
<keyword evidence="3" id="KW-1185">Reference proteome</keyword>
<protein>
    <recommendedName>
        <fullName evidence="4">Sel1 repeat family protein</fullName>
    </recommendedName>
</protein>
<dbReference type="InterPro" id="IPR011990">
    <property type="entry name" value="TPR-like_helical_dom_sf"/>
</dbReference>
<dbReference type="EMBL" id="JADIKJ010000012">
    <property type="protein sequence ID" value="MFK2901067.1"/>
    <property type="molecule type" value="Genomic_DNA"/>
</dbReference>
<dbReference type="SUPFAM" id="SSF81901">
    <property type="entry name" value="HCP-like"/>
    <property type="match status" value="1"/>
</dbReference>
<gene>
    <name evidence="2" type="ORF">ISP15_12030</name>
</gene>